<keyword evidence="1" id="KW-0812">Transmembrane</keyword>
<keyword evidence="3" id="KW-1185">Reference proteome</keyword>
<dbReference type="Proteomes" id="UP000282084">
    <property type="component" value="Unassembled WGS sequence"/>
</dbReference>
<comment type="caution">
    <text evidence="2">The sequence shown here is derived from an EMBL/GenBank/DDBJ whole genome shotgun (WGS) entry which is preliminary data.</text>
</comment>
<evidence type="ECO:0000256" key="1">
    <source>
        <dbReference type="SAM" id="Phobius"/>
    </source>
</evidence>
<protein>
    <submittedName>
        <fullName evidence="2">Uncharacterized protein</fullName>
    </submittedName>
</protein>
<dbReference type="EMBL" id="RBXO01000001">
    <property type="protein sequence ID" value="RKT54646.1"/>
    <property type="molecule type" value="Genomic_DNA"/>
</dbReference>
<accession>A0A495VZ63</accession>
<name>A0A495VZ63_9PSEU</name>
<keyword evidence="1" id="KW-0472">Membrane</keyword>
<reference evidence="2 3" key="1">
    <citation type="submission" date="2018-10" db="EMBL/GenBank/DDBJ databases">
        <title>Sequencing the genomes of 1000 actinobacteria strains.</title>
        <authorList>
            <person name="Klenk H.-P."/>
        </authorList>
    </citation>
    <scope>NUCLEOTIDE SEQUENCE [LARGE SCALE GENOMIC DNA]</scope>
    <source>
        <strain evidence="2 3">DSM 43800</strain>
    </source>
</reference>
<gene>
    <name evidence="2" type="ORF">C8E97_3293</name>
</gene>
<feature type="transmembrane region" description="Helical" evidence="1">
    <location>
        <begin position="14"/>
        <end position="35"/>
    </location>
</feature>
<organism evidence="2 3">
    <name type="scientific">Saccharothrix australiensis</name>
    <dbReference type="NCBI Taxonomy" id="2072"/>
    <lineage>
        <taxon>Bacteria</taxon>
        <taxon>Bacillati</taxon>
        <taxon>Actinomycetota</taxon>
        <taxon>Actinomycetes</taxon>
        <taxon>Pseudonocardiales</taxon>
        <taxon>Pseudonocardiaceae</taxon>
        <taxon>Saccharothrix</taxon>
    </lineage>
</organism>
<proteinExistence type="predicted"/>
<evidence type="ECO:0000313" key="2">
    <source>
        <dbReference type="EMBL" id="RKT54646.1"/>
    </source>
</evidence>
<dbReference type="AlphaFoldDB" id="A0A495VZ63"/>
<evidence type="ECO:0000313" key="3">
    <source>
        <dbReference type="Proteomes" id="UP000282084"/>
    </source>
</evidence>
<keyword evidence="1" id="KW-1133">Transmembrane helix</keyword>
<sequence>MSSVGVLVGGLKPVLVGTLLVTDFAVAVLLGPAGVRGHRDLPTG</sequence>
<dbReference type="RefSeq" id="WP_281275429.1">
    <property type="nucleotide sequence ID" value="NZ_RBXO01000001.1"/>
</dbReference>